<name>A0ABS5L0D5_9ACTN</name>
<dbReference type="Proteomes" id="UP000730482">
    <property type="component" value="Unassembled WGS sequence"/>
</dbReference>
<dbReference type="EMBL" id="JAAFYZ010000156">
    <property type="protein sequence ID" value="MBS2551802.1"/>
    <property type="molecule type" value="Genomic_DNA"/>
</dbReference>
<keyword evidence="3" id="KW-1185">Reference proteome</keyword>
<gene>
    <name evidence="2" type="ORF">KGQ19_33545</name>
</gene>
<proteinExistence type="predicted"/>
<organism evidence="2 3">
    <name type="scientific">Catenulispora pinistramenti</name>
    <dbReference type="NCBI Taxonomy" id="2705254"/>
    <lineage>
        <taxon>Bacteria</taxon>
        <taxon>Bacillati</taxon>
        <taxon>Actinomycetota</taxon>
        <taxon>Actinomycetes</taxon>
        <taxon>Catenulisporales</taxon>
        <taxon>Catenulisporaceae</taxon>
        <taxon>Catenulispora</taxon>
    </lineage>
</organism>
<accession>A0ABS5L0D5</accession>
<comment type="caution">
    <text evidence="2">The sequence shown here is derived from an EMBL/GenBank/DDBJ whole genome shotgun (WGS) entry which is preliminary data.</text>
</comment>
<evidence type="ECO:0000313" key="3">
    <source>
        <dbReference type="Proteomes" id="UP000730482"/>
    </source>
</evidence>
<feature type="region of interest" description="Disordered" evidence="1">
    <location>
        <begin position="71"/>
        <end position="115"/>
    </location>
</feature>
<sequence>MSENEFEEEIKGMLSGLAETEFGAGAPVGRMRQDFRAAAARRRRVVTGTTALALTGGVAFGVAFGASGNSGSNGTAGSVGPASNIGVGGARTETTTPPAPKPVTKPLATPSLPTPPAPQLNADCTTGNGKTFIGDVNRVPMSPRGSLVSDNAFATAVIARAEALVPANAAKLEMADDDGHSRVAVVYLNPKAAKSNDPCNKGMEVVLFHGPSGASVDDLLAQAGAVTYGPDYGFNWAERNADGSESIAVVYPEADKTVSFDGSLLDPDSTAKASHQTNNGELLVTLPAGAALPLFIDVPSLGTVPGGTGGSPLMFVAAKGDAAAYAAAIGGDVANVAPLPQGYTGTGFSYPKTNGSQWSSYENPRTLTGPGTDSGLWMTYVGGATPPLPGTPA</sequence>
<dbReference type="RefSeq" id="WP_212016779.1">
    <property type="nucleotide sequence ID" value="NZ_JAAFYZ010000156.1"/>
</dbReference>
<feature type="compositionally biased region" description="Low complexity" evidence="1">
    <location>
        <begin position="71"/>
        <end position="80"/>
    </location>
</feature>
<reference evidence="2 3" key="1">
    <citation type="submission" date="2020-02" db="EMBL/GenBank/DDBJ databases">
        <title>Acidophilic actinobacteria isolated from forest soil.</title>
        <authorList>
            <person name="Golinska P."/>
        </authorList>
    </citation>
    <scope>NUCLEOTIDE SEQUENCE [LARGE SCALE GENOMIC DNA]</scope>
    <source>
        <strain evidence="2 3">NL8</strain>
    </source>
</reference>
<protein>
    <submittedName>
        <fullName evidence="2">Uncharacterized protein</fullName>
    </submittedName>
</protein>
<evidence type="ECO:0000256" key="1">
    <source>
        <dbReference type="SAM" id="MobiDB-lite"/>
    </source>
</evidence>
<evidence type="ECO:0000313" key="2">
    <source>
        <dbReference type="EMBL" id="MBS2551802.1"/>
    </source>
</evidence>